<name>A0A1M6IZX3_9FIRM</name>
<keyword evidence="10 11" id="KW-0119">Carbohydrate metabolism</keyword>
<feature type="binding site" evidence="10 14">
    <location>
        <position position="7"/>
    </location>
    <ligand>
        <name>substrate</name>
    </ligand>
</feature>
<comment type="catalytic activity">
    <reaction evidence="1 10 11">
        <text>D-ribulose 5-phosphate = D-xylulose 5-phosphate</text>
        <dbReference type="Rhea" id="RHEA:13677"/>
        <dbReference type="ChEBI" id="CHEBI:57737"/>
        <dbReference type="ChEBI" id="CHEBI:58121"/>
        <dbReference type="EC" id="5.1.3.1"/>
    </reaction>
</comment>
<evidence type="ECO:0000256" key="8">
    <source>
        <dbReference type="ARBA" id="ARBA00022723"/>
    </source>
</evidence>
<dbReference type="PIRSF" id="PIRSF001461">
    <property type="entry name" value="RPE"/>
    <property type="match status" value="1"/>
</dbReference>
<reference evidence="15 16" key="1">
    <citation type="submission" date="2016-11" db="EMBL/GenBank/DDBJ databases">
        <authorList>
            <person name="Jaros S."/>
            <person name="Januszkiewicz K."/>
            <person name="Wedrychowicz H."/>
        </authorList>
    </citation>
    <scope>NUCLEOTIDE SEQUENCE [LARGE SCALE GENOMIC DNA]</scope>
    <source>
        <strain evidence="15 16">DSM 15480</strain>
    </source>
</reference>
<evidence type="ECO:0000313" key="15">
    <source>
        <dbReference type="EMBL" id="SHJ40004.1"/>
    </source>
</evidence>
<feature type="binding site" evidence="10">
    <location>
        <begin position="174"/>
        <end position="176"/>
    </location>
    <ligand>
        <name>substrate</name>
    </ligand>
</feature>
<dbReference type="FunFam" id="3.20.20.70:FF:000004">
    <property type="entry name" value="Ribulose-phosphate 3-epimerase"/>
    <property type="match status" value="1"/>
</dbReference>
<keyword evidence="8 10" id="KW-0479">Metal-binding</keyword>
<dbReference type="GO" id="GO:0046872">
    <property type="term" value="F:metal ion binding"/>
    <property type="evidence" value="ECO:0007669"/>
    <property type="project" value="UniProtKB-UniRule"/>
</dbReference>
<evidence type="ECO:0000256" key="6">
    <source>
        <dbReference type="ARBA" id="ARBA00009541"/>
    </source>
</evidence>
<feature type="binding site" evidence="10 14">
    <location>
        <begin position="141"/>
        <end position="144"/>
    </location>
    <ligand>
        <name>substrate</name>
    </ligand>
</feature>
<dbReference type="CDD" id="cd00429">
    <property type="entry name" value="RPE"/>
    <property type="match status" value="1"/>
</dbReference>
<evidence type="ECO:0000256" key="12">
    <source>
        <dbReference type="PIRSR" id="PIRSR001461-1"/>
    </source>
</evidence>
<dbReference type="Proteomes" id="UP000184301">
    <property type="component" value="Unassembled WGS sequence"/>
</dbReference>
<feature type="binding site" evidence="10 13">
    <location>
        <position position="174"/>
    </location>
    <ligand>
        <name>a divalent metal cation</name>
        <dbReference type="ChEBI" id="CHEBI:60240"/>
    </ligand>
</feature>
<dbReference type="OrthoDB" id="1645589at2"/>
<dbReference type="GO" id="GO:0005737">
    <property type="term" value="C:cytoplasm"/>
    <property type="evidence" value="ECO:0007669"/>
    <property type="project" value="UniProtKB-ARBA"/>
</dbReference>
<comment type="cofactor">
    <cofactor evidence="10 13">
        <name>a divalent metal cation</name>
        <dbReference type="ChEBI" id="CHEBI:60240"/>
    </cofactor>
    <text evidence="10 13">Binds 1 divalent metal cation per subunit.</text>
</comment>
<dbReference type="NCBIfam" id="NF004076">
    <property type="entry name" value="PRK05581.1-4"/>
    <property type="match status" value="1"/>
</dbReference>
<dbReference type="InterPro" id="IPR013785">
    <property type="entry name" value="Aldolase_TIM"/>
</dbReference>
<evidence type="ECO:0000256" key="11">
    <source>
        <dbReference type="PIRNR" id="PIRNR001461"/>
    </source>
</evidence>
<protein>
    <recommendedName>
        <fullName evidence="7 10">Ribulose-phosphate 3-epimerase</fullName>
        <ecNumber evidence="7 10">5.1.3.1</ecNumber>
    </recommendedName>
</protein>
<organism evidence="15 16">
    <name type="scientific">Hespellia stercorisuis DSM 15480</name>
    <dbReference type="NCBI Taxonomy" id="1121950"/>
    <lineage>
        <taxon>Bacteria</taxon>
        <taxon>Bacillati</taxon>
        <taxon>Bacillota</taxon>
        <taxon>Clostridia</taxon>
        <taxon>Lachnospirales</taxon>
        <taxon>Lachnospiraceae</taxon>
        <taxon>Hespellia</taxon>
    </lineage>
</organism>
<evidence type="ECO:0000256" key="3">
    <source>
        <dbReference type="ARBA" id="ARBA00001941"/>
    </source>
</evidence>
<comment type="cofactor">
    <cofactor evidence="5">
        <name>Fe(2+)</name>
        <dbReference type="ChEBI" id="CHEBI:29033"/>
    </cofactor>
</comment>
<keyword evidence="9 10" id="KW-0413">Isomerase</keyword>
<keyword evidence="13" id="KW-0170">Cobalt</keyword>
<dbReference type="InterPro" id="IPR011060">
    <property type="entry name" value="RibuloseP-bd_barrel"/>
</dbReference>
<keyword evidence="13" id="KW-0464">Manganese</keyword>
<dbReference type="PANTHER" id="PTHR11749">
    <property type="entry name" value="RIBULOSE-5-PHOSPHATE-3-EPIMERASE"/>
    <property type="match status" value="1"/>
</dbReference>
<evidence type="ECO:0000313" key="16">
    <source>
        <dbReference type="Proteomes" id="UP000184301"/>
    </source>
</evidence>
<feature type="active site" description="Proton donor" evidence="10 12">
    <location>
        <position position="174"/>
    </location>
</feature>
<dbReference type="EC" id="5.1.3.1" evidence="7 10"/>
<comment type="cofactor">
    <cofactor evidence="2">
        <name>Mn(2+)</name>
        <dbReference type="ChEBI" id="CHEBI:29035"/>
    </cofactor>
</comment>
<dbReference type="Pfam" id="PF00834">
    <property type="entry name" value="Ribul_P_3_epim"/>
    <property type="match status" value="1"/>
</dbReference>
<sequence length="219" mass="23913">MITLLPSVLSADFANLGNELDTLKKSGVTEVHIDVMDGMFVPSISFGMPVIASMRKVSDLTFDVHMMVEEPGRYIDDMVKVGADAIGVHAEACKHLDRTIMQIKDAGKKAYVVLNPATPLSVLDYVLDKIDYVLLMTVNPGFGGQSYIPQMTEKIRDLRRKIDARGLDVEIQVDGGIKLNNVETVIDAGASRIVAGSSVFGDHTEEQIAAFLKIFAEKN</sequence>
<dbReference type="RefSeq" id="WP_073104505.1">
    <property type="nucleotide sequence ID" value="NZ_FQZY01000008.1"/>
</dbReference>
<accession>A0A1M6IZX3</accession>
<comment type="pathway">
    <text evidence="10">Carbohydrate degradation.</text>
</comment>
<proteinExistence type="inferred from homology"/>
<keyword evidence="16" id="KW-1185">Reference proteome</keyword>
<dbReference type="EMBL" id="FQZY01000008">
    <property type="protein sequence ID" value="SHJ40004.1"/>
    <property type="molecule type" value="Genomic_DNA"/>
</dbReference>
<dbReference type="GO" id="GO:0004750">
    <property type="term" value="F:D-ribulose-phosphate 3-epimerase activity"/>
    <property type="evidence" value="ECO:0007669"/>
    <property type="project" value="UniProtKB-UniRule"/>
</dbReference>
<feature type="binding site" evidence="10 13">
    <location>
        <position position="32"/>
    </location>
    <ligand>
        <name>a divalent metal cation</name>
        <dbReference type="ChEBI" id="CHEBI:60240"/>
    </ligand>
</feature>
<feature type="binding site" evidence="10 13">
    <location>
        <position position="65"/>
    </location>
    <ligand>
        <name>a divalent metal cation</name>
        <dbReference type="ChEBI" id="CHEBI:60240"/>
    </ligand>
</feature>
<feature type="binding site" evidence="10 14">
    <location>
        <begin position="196"/>
        <end position="197"/>
    </location>
    <ligand>
        <name>substrate</name>
    </ligand>
</feature>
<dbReference type="Gene3D" id="3.20.20.70">
    <property type="entry name" value="Aldolase class I"/>
    <property type="match status" value="1"/>
</dbReference>
<comment type="cofactor">
    <cofactor evidence="4">
        <name>Zn(2+)</name>
        <dbReference type="ChEBI" id="CHEBI:29105"/>
    </cofactor>
</comment>
<feature type="binding site" evidence="10 13">
    <location>
        <position position="34"/>
    </location>
    <ligand>
        <name>a divalent metal cation</name>
        <dbReference type="ChEBI" id="CHEBI:60240"/>
    </ligand>
</feature>
<dbReference type="NCBIfam" id="TIGR01163">
    <property type="entry name" value="rpe"/>
    <property type="match status" value="1"/>
</dbReference>
<feature type="binding site" evidence="10 14">
    <location>
        <position position="65"/>
    </location>
    <ligand>
        <name>substrate</name>
    </ligand>
</feature>
<dbReference type="SUPFAM" id="SSF51366">
    <property type="entry name" value="Ribulose-phoshate binding barrel"/>
    <property type="match status" value="1"/>
</dbReference>
<feature type="active site" description="Proton acceptor" evidence="10 12">
    <location>
        <position position="34"/>
    </location>
</feature>
<evidence type="ECO:0000256" key="1">
    <source>
        <dbReference type="ARBA" id="ARBA00001782"/>
    </source>
</evidence>
<evidence type="ECO:0000256" key="7">
    <source>
        <dbReference type="ARBA" id="ARBA00013188"/>
    </source>
</evidence>
<dbReference type="GO" id="GO:0019323">
    <property type="term" value="P:pentose catabolic process"/>
    <property type="evidence" value="ECO:0007669"/>
    <property type="project" value="UniProtKB-UniRule"/>
</dbReference>
<evidence type="ECO:0000256" key="14">
    <source>
        <dbReference type="PIRSR" id="PIRSR001461-3"/>
    </source>
</evidence>
<keyword evidence="13" id="KW-0862">Zinc</keyword>
<dbReference type="STRING" id="1121950.SAMN02745243_00490"/>
<dbReference type="InterPro" id="IPR026019">
    <property type="entry name" value="Ribul_P_3_epim"/>
</dbReference>
<dbReference type="InterPro" id="IPR000056">
    <property type="entry name" value="Ribul_P_3_epim-like"/>
</dbReference>
<dbReference type="HAMAP" id="MF_02227">
    <property type="entry name" value="RPE"/>
    <property type="match status" value="1"/>
</dbReference>
<evidence type="ECO:0000256" key="13">
    <source>
        <dbReference type="PIRSR" id="PIRSR001461-2"/>
    </source>
</evidence>
<evidence type="ECO:0000256" key="4">
    <source>
        <dbReference type="ARBA" id="ARBA00001947"/>
    </source>
</evidence>
<comment type="cofactor">
    <cofactor evidence="3">
        <name>Co(2+)</name>
        <dbReference type="ChEBI" id="CHEBI:48828"/>
    </cofactor>
</comment>
<dbReference type="GO" id="GO:0006098">
    <property type="term" value="P:pentose-phosphate shunt"/>
    <property type="evidence" value="ECO:0007669"/>
    <property type="project" value="UniProtKB-UniRule"/>
</dbReference>
<gene>
    <name evidence="10" type="primary">rpe</name>
    <name evidence="15" type="ORF">SAMN02745243_00490</name>
</gene>
<feature type="binding site" evidence="14">
    <location>
        <position position="176"/>
    </location>
    <ligand>
        <name>substrate</name>
    </ligand>
</feature>
<dbReference type="AlphaFoldDB" id="A0A1M6IZX3"/>
<evidence type="ECO:0000256" key="10">
    <source>
        <dbReference type="HAMAP-Rule" id="MF_02227"/>
    </source>
</evidence>
<evidence type="ECO:0000256" key="9">
    <source>
        <dbReference type="ARBA" id="ARBA00023235"/>
    </source>
</evidence>
<comment type="function">
    <text evidence="10">Catalyzes the reversible epimerization of D-ribulose 5-phosphate to D-xylulose 5-phosphate.</text>
</comment>
<evidence type="ECO:0000256" key="5">
    <source>
        <dbReference type="ARBA" id="ARBA00001954"/>
    </source>
</evidence>
<comment type="similarity">
    <text evidence="6 10 11">Belongs to the ribulose-phosphate 3-epimerase family.</text>
</comment>
<evidence type="ECO:0000256" key="2">
    <source>
        <dbReference type="ARBA" id="ARBA00001936"/>
    </source>
</evidence>